<dbReference type="InterPro" id="IPR029028">
    <property type="entry name" value="Alpha/beta_knot_MTases"/>
</dbReference>
<dbReference type="NCBIfam" id="NF000986">
    <property type="entry name" value="PRK00103.1-4"/>
    <property type="match status" value="1"/>
</dbReference>
<accession>U2EMZ3</accession>
<dbReference type="AlphaFoldDB" id="U2EMZ3"/>
<dbReference type="eggNOG" id="COG1576">
    <property type="taxonomic scope" value="Bacteria"/>
</dbReference>
<evidence type="ECO:0000256" key="4">
    <source>
        <dbReference type="ARBA" id="ARBA00038303"/>
    </source>
</evidence>
<dbReference type="InterPro" id="IPR029026">
    <property type="entry name" value="tRNA_m1G_MTases_N"/>
</dbReference>
<dbReference type="Gene3D" id="3.40.1280.10">
    <property type="match status" value="1"/>
</dbReference>
<dbReference type="STRING" id="1033802.SSPSH_001834"/>
<reference evidence="6 7" key="2">
    <citation type="journal article" date="2013" name="PLoS ONE">
        <title>INDIGO - INtegrated Data Warehouse of MIcrobial GenOmes with Examples from the Red Sea Extremophiles.</title>
        <authorList>
            <person name="Alam I."/>
            <person name="Antunes A."/>
            <person name="Kamau A.A."/>
            <person name="Ba Alawi W."/>
            <person name="Kalkatawi M."/>
            <person name="Stingl U."/>
            <person name="Bajic V.B."/>
        </authorList>
    </citation>
    <scope>NUCLEOTIDE SEQUENCE [LARGE SCALE GENOMIC DNA]</scope>
    <source>
        <strain evidence="6 7">E1L3A</strain>
    </source>
</reference>
<gene>
    <name evidence="5 6" type="primary">rlmH</name>
    <name evidence="6" type="ORF">SSPSH_001834</name>
</gene>
<comment type="subcellular location">
    <subcellularLocation>
        <location evidence="5">Cytoplasm</location>
    </subcellularLocation>
</comment>
<dbReference type="NCBIfam" id="TIGR00246">
    <property type="entry name" value="tRNA_RlmH_YbeA"/>
    <property type="match status" value="1"/>
</dbReference>
<dbReference type="CDD" id="cd18081">
    <property type="entry name" value="RlmH-like"/>
    <property type="match status" value="1"/>
</dbReference>
<comment type="similarity">
    <text evidence="4 5">Belongs to the RNA methyltransferase RlmH family.</text>
</comment>
<dbReference type="PANTHER" id="PTHR33603:SF1">
    <property type="entry name" value="RIBOSOMAL RNA LARGE SUBUNIT METHYLTRANSFERASE H"/>
    <property type="match status" value="1"/>
</dbReference>
<keyword evidence="7" id="KW-1185">Reference proteome</keyword>
<evidence type="ECO:0000256" key="2">
    <source>
        <dbReference type="ARBA" id="ARBA00022679"/>
    </source>
</evidence>
<dbReference type="GO" id="GO:0070038">
    <property type="term" value="F:rRNA (pseudouridine-N3-)-methyltransferase activity"/>
    <property type="evidence" value="ECO:0007669"/>
    <property type="project" value="UniProtKB-UniRule"/>
</dbReference>
<dbReference type="OrthoDB" id="9806643at2"/>
<comment type="subunit">
    <text evidence="5">Homodimer.</text>
</comment>
<keyword evidence="2 5" id="KW-0808">Transferase</keyword>
<sequence length="157" mass="17619">MRIRLLAVGRRMPAWVTSAYDDYAKRLPHECRLELTEIAPGNRKGQSHKPERAIADEDRRICDALSGDQDVIALAIDGKPWTTEQLAAQMREWLADGRDRALLVGGPDGLGPNSLARAHRRWSLSPLTLPHPLVRVILAEQLFRAHSILTGHPYHRG</sequence>
<dbReference type="Pfam" id="PF02590">
    <property type="entry name" value="SPOUT_MTase"/>
    <property type="match status" value="1"/>
</dbReference>
<name>U2EMZ3_9GAMM</name>
<dbReference type="SUPFAM" id="SSF75217">
    <property type="entry name" value="alpha/beta knot"/>
    <property type="match status" value="1"/>
</dbReference>
<dbReference type="EC" id="2.1.1.177" evidence="5"/>
<dbReference type="Proteomes" id="UP000006242">
    <property type="component" value="Unassembled WGS sequence"/>
</dbReference>
<keyword evidence="3 5" id="KW-0949">S-adenosyl-L-methionine</keyword>
<proteinExistence type="inferred from homology"/>
<dbReference type="EMBL" id="AFNV02000011">
    <property type="protein sequence ID" value="ERJ19225.1"/>
    <property type="molecule type" value="Genomic_DNA"/>
</dbReference>
<dbReference type="GO" id="GO:0005737">
    <property type="term" value="C:cytoplasm"/>
    <property type="evidence" value="ECO:0007669"/>
    <property type="project" value="UniProtKB-SubCell"/>
</dbReference>
<keyword evidence="1 5" id="KW-0489">Methyltransferase</keyword>
<evidence type="ECO:0000313" key="6">
    <source>
        <dbReference type="EMBL" id="ERJ19225.1"/>
    </source>
</evidence>
<comment type="function">
    <text evidence="5">Specifically methylates the pseudouridine at position 1915 (m3Psi1915) in 23S rRNA.</text>
</comment>
<feature type="binding site" evidence="5">
    <location>
        <begin position="124"/>
        <end position="129"/>
    </location>
    <ligand>
        <name>S-adenosyl-L-methionine</name>
        <dbReference type="ChEBI" id="CHEBI:59789"/>
    </ligand>
</feature>
<evidence type="ECO:0000313" key="7">
    <source>
        <dbReference type="Proteomes" id="UP000006242"/>
    </source>
</evidence>
<dbReference type="PIRSF" id="PIRSF004505">
    <property type="entry name" value="MT_bac"/>
    <property type="match status" value="1"/>
</dbReference>
<evidence type="ECO:0000256" key="1">
    <source>
        <dbReference type="ARBA" id="ARBA00022603"/>
    </source>
</evidence>
<evidence type="ECO:0000256" key="5">
    <source>
        <dbReference type="HAMAP-Rule" id="MF_00658"/>
    </source>
</evidence>
<dbReference type="PANTHER" id="PTHR33603">
    <property type="entry name" value="METHYLTRANSFERASE"/>
    <property type="match status" value="1"/>
</dbReference>
<dbReference type="RefSeq" id="WP_006914817.1">
    <property type="nucleotide sequence ID" value="NZ_AFNV02000011.1"/>
</dbReference>
<protein>
    <recommendedName>
        <fullName evidence="5">Ribosomal RNA large subunit methyltransferase H</fullName>
        <ecNumber evidence="5">2.1.1.177</ecNumber>
    </recommendedName>
    <alternativeName>
        <fullName evidence="5">23S rRNA (pseudouridine1915-N3)-methyltransferase</fullName>
    </alternativeName>
    <alternativeName>
        <fullName evidence="5">23S rRNA m3Psi1915 methyltransferase</fullName>
    </alternativeName>
    <alternativeName>
        <fullName evidence="5">rRNA (pseudouridine-N3-)-methyltransferase RlmH</fullName>
    </alternativeName>
</protein>
<evidence type="ECO:0000256" key="3">
    <source>
        <dbReference type="ARBA" id="ARBA00022691"/>
    </source>
</evidence>
<organism evidence="6 7">
    <name type="scientific">Salinisphaera shabanensis E1L3A</name>
    <dbReference type="NCBI Taxonomy" id="1033802"/>
    <lineage>
        <taxon>Bacteria</taxon>
        <taxon>Pseudomonadati</taxon>
        <taxon>Pseudomonadota</taxon>
        <taxon>Gammaproteobacteria</taxon>
        <taxon>Salinisphaerales</taxon>
        <taxon>Salinisphaeraceae</taxon>
        <taxon>Salinisphaera</taxon>
    </lineage>
</organism>
<feature type="binding site" evidence="5">
    <location>
        <position position="105"/>
    </location>
    <ligand>
        <name>S-adenosyl-L-methionine</name>
        <dbReference type="ChEBI" id="CHEBI:59789"/>
    </ligand>
</feature>
<keyword evidence="5" id="KW-0698">rRNA processing</keyword>
<reference evidence="6 7" key="1">
    <citation type="journal article" date="2011" name="J. Bacteriol.">
        <title>Genome sequence of Salinisphaera shabanensis, a gammaproteobacterium from the harsh, variable environment of the brine-seawater interface of the Shaban Deep in the Red Sea.</title>
        <authorList>
            <person name="Antunes A."/>
            <person name="Alam I."/>
            <person name="Bajic V.B."/>
            <person name="Stingl U."/>
        </authorList>
    </citation>
    <scope>NUCLEOTIDE SEQUENCE [LARGE SCALE GENOMIC DNA]</scope>
    <source>
        <strain evidence="6 7">E1L3A</strain>
    </source>
</reference>
<feature type="binding site" evidence="5">
    <location>
        <position position="74"/>
    </location>
    <ligand>
        <name>S-adenosyl-L-methionine</name>
        <dbReference type="ChEBI" id="CHEBI:59789"/>
    </ligand>
</feature>
<dbReference type="HAMAP" id="MF_00658">
    <property type="entry name" value="23SrRNA_methyltr_H"/>
    <property type="match status" value="1"/>
</dbReference>
<comment type="caution">
    <text evidence="6">The sequence shown here is derived from an EMBL/GenBank/DDBJ whole genome shotgun (WGS) entry which is preliminary data.</text>
</comment>
<comment type="catalytic activity">
    <reaction evidence="5">
        <text>pseudouridine(1915) in 23S rRNA + S-adenosyl-L-methionine = N(3)-methylpseudouridine(1915) in 23S rRNA + S-adenosyl-L-homocysteine + H(+)</text>
        <dbReference type="Rhea" id="RHEA:42752"/>
        <dbReference type="Rhea" id="RHEA-COMP:10221"/>
        <dbReference type="Rhea" id="RHEA-COMP:10222"/>
        <dbReference type="ChEBI" id="CHEBI:15378"/>
        <dbReference type="ChEBI" id="CHEBI:57856"/>
        <dbReference type="ChEBI" id="CHEBI:59789"/>
        <dbReference type="ChEBI" id="CHEBI:65314"/>
        <dbReference type="ChEBI" id="CHEBI:74486"/>
        <dbReference type="EC" id="2.1.1.177"/>
    </reaction>
</comment>
<dbReference type="InterPro" id="IPR003742">
    <property type="entry name" value="RlmH-like"/>
</dbReference>
<keyword evidence="5" id="KW-0963">Cytoplasm</keyword>